<comment type="pathway">
    <text evidence="1">Cofactor biosynthesis; molybdopterin biosynthesis.</text>
</comment>
<dbReference type="PANTHER" id="PTHR10192:SF28">
    <property type="entry name" value="MOLYBDOPTERIN MOLYBDENUMTRANSFERASE"/>
    <property type="match status" value="1"/>
</dbReference>
<comment type="caution">
    <text evidence="3">The sequence shown here is derived from an EMBL/GenBank/DDBJ whole genome shotgun (WGS) entry which is preliminary data.</text>
</comment>
<keyword evidence="1" id="KW-0501">Molybdenum cofactor biosynthesis</keyword>
<dbReference type="Proteomes" id="UP000614200">
    <property type="component" value="Unassembled WGS sequence"/>
</dbReference>
<comment type="similarity">
    <text evidence="1">Belongs to the MoeA family.</text>
</comment>
<comment type="catalytic activity">
    <reaction evidence="1">
        <text>adenylyl-molybdopterin + molybdate = Mo-molybdopterin + AMP + H(+)</text>
        <dbReference type="Rhea" id="RHEA:35047"/>
        <dbReference type="ChEBI" id="CHEBI:15378"/>
        <dbReference type="ChEBI" id="CHEBI:36264"/>
        <dbReference type="ChEBI" id="CHEBI:62727"/>
        <dbReference type="ChEBI" id="CHEBI:71302"/>
        <dbReference type="ChEBI" id="CHEBI:456215"/>
    </reaction>
</comment>
<sequence>MKFVPVEQAINMVLCHDITEIIPEKRKGPAFKKGHVISVEDIPKLLSLGKENIYIWEINEDTCHENEAAERISSAITGSGIELTAPSEGKVELKATTKGLLKIKLDPFVEINSIDEMVLASIHSNQVVEIGQTLAGCRVVPLVISKDKIVEVEKIASDHYPVVEVLPIHKKKIGVVTTGSEVYKGRIVDKFGPVVKAKIEKLGSEVIRQIISDDDIDMIATAIHTLIEEGAEVIVTTGGMSVDPDDVTPSGIRKAGGTVITYGAPVLPGAMFMLADIKGIPVMGLPGCVMYAKSTIFDLVLPRVLAGEKLTKRDIVTYGHGGLCTRCETCRFPNCSFGKGF</sequence>
<feature type="domain" description="MoaB/Mog" evidence="2">
    <location>
        <begin position="174"/>
        <end position="306"/>
    </location>
</feature>
<keyword evidence="1" id="KW-0808">Transferase</keyword>
<organism evidence="3 4">
    <name type="scientific">Fusibacter ferrireducens</name>
    <dbReference type="NCBI Taxonomy" id="2785058"/>
    <lineage>
        <taxon>Bacteria</taxon>
        <taxon>Bacillati</taxon>
        <taxon>Bacillota</taxon>
        <taxon>Clostridia</taxon>
        <taxon>Eubacteriales</taxon>
        <taxon>Eubacteriales Family XII. Incertae Sedis</taxon>
        <taxon>Fusibacter</taxon>
    </lineage>
</organism>
<proteinExistence type="inferred from homology"/>
<reference evidence="3 4" key="1">
    <citation type="submission" date="2020-11" db="EMBL/GenBank/DDBJ databases">
        <title>Fusibacter basophilias sp. nov.</title>
        <authorList>
            <person name="Qiu D."/>
        </authorList>
    </citation>
    <scope>NUCLEOTIDE SEQUENCE [LARGE SCALE GENOMIC DNA]</scope>
    <source>
        <strain evidence="3 4">Q10-2</strain>
    </source>
</reference>
<keyword evidence="4" id="KW-1185">Reference proteome</keyword>
<dbReference type="PANTHER" id="PTHR10192">
    <property type="entry name" value="MOLYBDOPTERIN BIOSYNTHESIS PROTEIN"/>
    <property type="match status" value="1"/>
</dbReference>
<dbReference type="SUPFAM" id="SSF53218">
    <property type="entry name" value="Molybdenum cofactor biosynthesis proteins"/>
    <property type="match status" value="1"/>
</dbReference>
<accession>A0ABR9ZVP7</accession>
<dbReference type="InterPro" id="IPR001453">
    <property type="entry name" value="MoaB/Mog_dom"/>
</dbReference>
<dbReference type="SMART" id="SM00852">
    <property type="entry name" value="MoCF_biosynth"/>
    <property type="match status" value="1"/>
</dbReference>
<dbReference type="InterPro" id="IPR036425">
    <property type="entry name" value="MoaB/Mog-like_dom_sf"/>
</dbReference>
<dbReference type="EMBL" id="JADKNH010000007">
    <property type="protein sequence ID" value="MBF4694066.1"/>
    <property type="molecule type" value="Genomic_DNA"/>
</dbReference>
<dbReference type="CDD" id="cd03522">
    <property type="entry name" value="MoeA_like"/>
    <property type="match status" value="1"/>
</dbReference>
<keyword evidence="1" id="KW-0479">Metal-binding</keyword>
<comment type="function">
    <text evidence="1">Catalyzes the insertion of molybdate into adenylated molybdopterin with the concomitant release of AMP.</text>
</comment>
<dbReference type="InterPro" id="IPR038987">
    <property type="entry name" value="MoeA-like"/>
</dbReference>
<keyword evidence="1" id="KW-0500">Molybdenum</keyword>
<dbReference type="Gene3D" id="3.40.980.10">
    <property type="entry name" value="MoaB/Mog-like domain"/>
    <property type="match status" value="1"/>
</dbReference>
<evidence type="ECO:0000313" key="4">
    <source>
        <dbReference type="Proteomes" id="UP000614200"/>
    </source>
</evidence>
<gene>
    <name evidence="3" type="ORF">ISU02_13175</name>
</gene>
<evidence type="ECO:0000259" key="2">
    <source>
        <dbReference type="SMART" id="SM00852"/>
    </source>
</evidence>
<dbReference type="Pfam" id="PF00994">
    <property type="entry name" value="MoCF_biosynth"/>
    <property type="match status" value="1"/>
</dbReference>
<evidence type="ECO:0000313" key="3">
    <source>
        <dbReference type="EMBL" id="MBF4694066.1"/>
    </source>
</evidence>
<dbReference type="RefSeq" id="WP_194702298.1">
    <property type="nucleotide sequence ID" value="NZ_JADKNH010000007.1"/>
</dbReference>
<keyword evidence="1" id="KW-0460">Magnesium</keyword>
<comment type="cofactor">
    <cofactor evidence="1">
        <name>Mg(2+)</name>
        <dbReference type="ChEBI" id="CHEBI:18420"/>
    </cofactor>
</comment>
<evidence type="ECO:0000256" key="1">
    <source>
        <dbReference type="RuleBase" id="RU365090"/>
    </source>
</evidence>
<dbReference type="EC" id="2.10.1.1" evidence="1"/>
<protein>
    <recommendedName>
        <fullName evidence="1">Molybdopterin molybdenumtransferase</fullName>
        <ecNumber evidence="1">2.10.1.1</ecNumber>
    </recommendedName>
</protein>
<name>A0ABR9ZVP7_9FIRM</name>